<dbReference type="InterPro" id="IPR031768">
    <property type="entry name" value="CBM60_xylan-bd"/>
</dbReference>
<reference evidence="3 4" key="2">
    <citation type="submission" date="2019-02" db="EMBL/GenBank/DDBJ databases">
        <title>'Lichenibacterium ramalinii' gen. nov. sp. nov., 'Lichenibacterium minor' gen. nov. sp. nov.</title>
        <authorList>
            <person name="Pankratov T."/>
        </authorList>
    </citation>
    <scope>NUCLEOTIDE SEQUENCE [LARGE SCALE GENOMIC DNA]</scope>
    <source>
        <strain evidence="3 4">RmlP026</strain>
    </source>
</reference>
<dbReference type="Pfam" id="PF16841">
    <property type="entry name" value="CBM60"/>
    <property type="match status" value="1"/>
</dbReference>
<dbReference type="Proteomes" id="UP000290759">
    <property type="component" value="Unassembled WGS sequence"/>
</dbReference>
<dbReference type="OrthoDB" id="9809583at2"/>
<evidence type="ECO:0000259" key="2">
    <source>
        <dbReference type="PROSITE" id="PS51762"/>
    </source>
</evidence>
<dbReference type="Pfam" id="PF00722">
    <property type="entry name" value="Glyco_hydro_16"/>
    <property type="match status" value="1"/>
</dbReference>
<comment type="similarity">
    <text evidence="1">Belongs to the glycosyl hydrolase 16 family.</text>
</comment>
<dbReference type="CDD" id="cd08023">
    <property type="entry name" value="GH16_laminarinase_like"/>
    <property type="match status" value="1"/>
</dbReference>
<sequence>MCPAPSEISKVYAARIEDHGGSSVSNINLLALAVAAIGLTSIEAHAEKIDLTGFKLTFDEEFDGRSISQTGATTTWADIRAANRYDANSDIGFGKSSFLDSASGYDPFAVRNGALTITGIPYTVRSGYPGSWQSGLIHSRQSFVQSYGYFEMRAKFNSVPGTWPAFWLLPATTLHPAGRNGSLWQELDVVEQYGAYTQGVYSTIHTTQAAPSGVSWNFFSSHPEISSGFHTYGMDWEPATIKYYVDGVLMGTKPTPDDMAGPMYVIFDLARDTPYAANAAAMTMDVDYVRAFSKDPNAVAVVQAAVSTPGGSDPGLYGATSAKAPPADVLTLSLYEDAYKGDCEFTVSVDGAVIGGVRTTTGTKAQPQSLSLPANLARGAHKVTVNFLNDIYEGQGKDRNLFMAGLKVDGVARYGFGDMGAGGPHTYAIQIP</sequence>
<dbReference type="Gene3D" id="2.60.60.40">
    <property type="match status" value="1"/>
</dbReference>
<dbReference type="InterPro" id="IPR013320">
    <property type="entry name" value="ConA-like_dom_sf"/>
</dbReference>
<reference evidence="3 4" key="1">
    <citation type="submission" date="2018-12" db="EMBL/GenBank/DDBJ databases">
        <authorList>
            <person name="Grouzdev D.S."/>
            <person name="Krutkina M.S."/>
        </authorList>
    </citation>
    <scope>NUCLEOTIDE SEQUENCE [LARGE SCALE GENOMIC DNA]</scope>
    <source>
        <strain evidence="3 4">RmlP026</strain>
    </source>
</reference>
<dbReference type="InterPro" id="IPR050546">
    <property type="entry name" value="Glycosyl_Hydrlase_16"/>
</dbReference>
<dbReference type="GO" id="GO:0004553">
    <property type="term" value="F:hydrolase activity, hydrolyzing O-glycosyl compounds"/>
    <property type="evidence" value="ECO:0007669"/>
    <property type="project" value="InterPro"/>
</dbReference>
<dbReference type="PANTHER" id="PTHR10963:SF55">
    <property type="entry name" value="GLYCOSIDE HYDROLASE FAMILY 16 PROTEIN"/>
    <property type="match status" value="1"/>
</dbReference>
<accession>A0A4Q2U3G5</accession>
<comment type="caution">
    <text evidence="3">The sequence shown here is derived from an EMBL/GenBank/DDBJ whole genome shotgun (WGS) entry which is preliminary data.</text>
</comment>
<keyword evidence="4" id="KW-1185">Reference proteome</keyword>
<feature type="domain" description="GH16" evidence="2">
    <location>
        <begin position="49"/>
        <end position="297"/>
    </location>
</feature>
<dbReference type="PANTHER" id="PTHR10963">
    <property type="entry name" value="GLYCOSYL HYDROLASE-RELATED"/>
    <property type="match status" value="1"/>
</dbReference>
<name>A0A4Q2U3G5_9HYPH</name>
<dbReference type="EMBL" id="QYBB01000051">
    <property type="protein sequence ID" value="RYC29471.1"/>
    <property type="molecule type" value="Genomic_DNA"/>
</dbReference>
<dbReference type="SUPFAM" id="SSF49899">
    <property type="entry name" value="Concanavalin A-like lectins/glucanases"/>
    <property type="match status" value="1"/>
</dbReference>
<gene>
    <name evidence="3" type="ORF">D3273_23825</name>
</gene>
<dbReference type="AlphaFoldDB" id="A0A4Q2U3G5"/>
<keyword evidence="3" id="KW-0378">Hydrolase</keyword>
<dbReference type="InterPro" id="IPR000757">
    <property type="entry name" value="Beta-glucanase-like"/>
</dbReference>
<organism evidence="3 4">
    <name type="scientific">Lichenibacterium minor</name>
    <dbReference type="NCBI Taxonomy" id="2316528"/>
    <lineage>
        <taxon>Bacteria</taxon>
        <taxon>Pseudomonadati</taxon>
        <taxon>Pseudomonadota</taxon>
        <taxon>Alphaproteobacteria</taxon>
        <taxon>Hyphomicrobiales</taxon>
        <taxon>Lichenihabitantaceae</taxon>
        <taxon>Lichenibacterium</taxon>
    </lineage>
</organism>
<protein>
    <submittedName>
        <fullName evidence="3">Glycosyl hydrolase family protein</fullName>
    </submittedName>
</protein>
<dbReference type="PROSITE" id="PS51762">
    <property type="entry name" value="GH16_2"/>
    <property type="match status" value="1"/>
</dbReference>
<dbReference type="GO" id="GO:0005975">
    <property type="term" value="P:carbohydrate metabolic process"/>
    <property type="evidence" value="ECO:0007669"/>
    <property type="project" value="InterPro"/>
</dbReference>
<proteinExistence type="inferred from homology"/>
<evidence type="ECO:0000313" key="4">
    <source>
        <dbReference type="Proteomes" id="UP000290759"/>
    </source>
</evidence>
<evidence type="ECO:0000313" key="3">
    <source>
        <dbReference type="EMBL" id="RYC29471.1"/>
    </source>
</evidence>
<evidence type="ECO:0000256" key="1">
    <source>
        <dbReference type="ARBA" id="ARBA00006865"/>
    </source>
</evidence>
<dbReference type="Gene3D" id="2.60.120.200">
    <property type="match status" value="1"/>
</dbReference>